<evidence type="ECO:0000313" key="13">
    <source>
        <dbReference type="Proteomes" id="UP000217199"/>
    </source>
</evidence>
<dbReference type="GO" id="GO:0016020">
    <property type="term" value="C:membrane"/>
    <property type="evidence" value="ECO:0007669"/>
    <property type="project" value="UniProtKB-SubCell"/>
</dbReference>
<evidence type="ECO:0000256" key="6">
    <source>
        <dbReference type="ARBA" id="ARBA00022840"/>
    </source>
</evidence>
<feature type="compositionally biased region" description="Low complexity" evidence="9">
    <location>
        <begin position="31"/>
        <end position="52"/>
    </location>
</feature>
<keyword evidence="5" id="KW-0547">Nucleotide-binding</keyword>
<feature type="transmembrane region" description="Helical" evidence="10">
    <location>
        <begin position="1335"/>
        <end position="1356"/>
    </location>
</feature>
<dbReference type="InterPro" id="IPR003593">
    <property type="entry name" value="AAA+_ATPase"/>
</dbReference>
<sequence>MDSSREPSSILERDGDIVPELPTDAGIVAATSGTSYYQHHTTTSSNNRSSSPPRRRPSNASHVAVDYFDPEGVSELKRTFTRQSTSRRSEHNVPPPTRGSVHSESTAVSSAAASPEKFDFEQHLKDMVQRSEEQEIKHRELGVVFQNLRVQGVGSTASYQPTMGSLFNPFLIPEKIRQFMHPTVRDILSGFEGVVNPGEMLLVLGRPGSGCSTLLKTLANQHDEYHDVSGLLHYSSFTPKQIRKHYRGDVIYCPEDDVHFPTLSVGETLRFAASTRIPSSRSRLQGMSRDDYIEGFTNTLSTIFGLRHVLGTKVGNAAIRGVSGGERKRVSIAEALVTRARISAWDNSTRGLDASTALEFVRALRIATDNLGLTSIVSIYQASELLYKLFDKVCVIYEGKMIYYGPADAARDYFIEMGWEPANRQTTADFLVAVTDSNGRMAREGYESRVPRTADEFVQYFQKSKLAAENRANISTFLSSHLLYDDGTTPDVLAGLPPAPSVPLSEKEEKQRHYIMSAHAERAKHSNPKSPYTISVVAQVREVMKRRVQILKGDWSAQAITLFSYIFQAIIMGTIFLGLEESTAAFFSRGGVLYFAILFGALTSMAEIPALYSQRPIVNRHAKSAMYHPFVESIALTVVDVPITILTLVFFSIILYFLTGLQRSAGQFFTFLLLVIVVSLTMKAFFRSLAAFFNSEANAQSMAGIFTLVLVLYTGFNIPKPTMIGALRWITYINPLSYGFEAILVNEFHTLDGSCASLVPSGAGYENITLSNQVCATVGAVSGSSTVNGDRFVNLSYGYSHSHLWRNFGIVIAFGLFFFFTLNVFTELNTSATGETSVVLYKRGAKSAPVEESNEKGDEEKGGRSRQPASDEFADRNNKALNETPKMTDVFSWQNLNYVVPIGKGETRKLLDDVFGFVMPGKLTALMGSSGAGKTTLLNVLAGRTDVGVITGDRFVNGHGLPHDFQSQAGYCQQMDTHLPETTVREALLFSAKLRQPESVPLAEKEAYVETCLKMCGLEDHADAIVGTLGVEHKKRTTIGVELAAKPKLLLFLDEPTSGLDSQSAWAITSFLRNLADNGQAILCTIHQPSSELFQVFDRLLLLRKGGQMVYFGDLGANCETLISYFERNGGRKCNADENPAEWMLDVIGAGATATTSQDWHNVWLKSEEAVKAKAELNDLLVEGRKRPPVQATRKSEFASSWMHQLIVLLNRAFISYWRNPTYIMAKLILNIGSGLFIGFTFFKSKDTMQGTQNKLFAVFMGTILSVALANQIQVLFIDFRNIYEVRERPSRMYSWTALLTSQLLVELPWNIFGSSLYFLCWYWTVGFDSSRAGYTYLLLGVLFPIYYTTIAQAVAAMAPNVVISAVLFSTLFSFVLSFNGVLQPFRLLGWWKWMYRVSPFTYLIEGLLGQAIGRYDINCSATEFVTLDPPSGETCSQFLDTYISSAGGYLQNPDALSGCQYCSSRTTDQFLELSFNVFYSHHWRNLGIFCIYIVFNVVMIYVLTYIFRIRFRR</sequence>
<dbReference type="SUPFAM" id="SSF52540">
    <property type="entry name" value="P-loop containing nucleoside triphosphate hydrolases"/>
    <property type="match status" value="2"/>
</dbReference>
<dbReference type="STRING" id="2282107.A0A286UC46"/>
<dbReference type="PROSITE" id="PS00211">
    <property type="entry name" value="ABC_TRANSPORTER_1"/>
    <property type="match status" value="1"/>
</dbReference>
<dbReference type="Pfam" id="PF01061">
    <property type="entry name" value="ABC2_membrane"/>
    <property type="match status" value="2"/>
</dbReference>
<feature type="transmembrane region" description="Helical" evidence="10">
    <location>
        <begin position="670"/>
        <end position="693"/>
    </location>
</feature>
<evidence type="ECO:0000256" key="9">
    <source>
        <dbReference type="SAM" id="MobiDB-lite"/>
    </source>
</evidence>
<dbReference type="GO" id="GO:0016887">
    <property type="term" value="F:ATP hydrolysis activity"/>
    <property type="evidence" value="ECO:0007669"/>
    <property type="project" value="InterPro"/>
</dbReference>
<feature type="compositionally biased region" description="Low complexity" evidence="9">
    <location>
        <begin position="100"/>
        <end position="114"/>
    </location>
</feature>
<evidence type="ECO:0000259" key="11">
    <source>
        <dbReference type="PROSITE" id="PS50893"/>
    </source>
</evidence>
<dbReference type="SMART" id="SM00382">
    <property type="entry name" value="AAA"/>
    <property type="match status" value="2"/>
</dbReference>
<dbReference type="InterPro" id="IPR027417">
    <property type="entry name" value="P-loop_NTPase"/>
</dbReference>
<dbReference type="OrthoDB" id="245989at2759"/>
<dbReference type="Gene3D" id="3.40.50.300">
    <property type="entry name" value="P-loop containing nucleotide triphosphate hydrolases"/>
    <property type="match status" value="2"/>
</dbReference>
<proteinExistence type="inferred from homology"/>
<evidence type="ECO:0000256" key="1">
    <source>
        <dbReference type="ARBA" id="ARBA00004141"/>
    </source>
</evidence>
<feature type="compositionally biased region" description="Basic and acidic residues" evidence="9">
    <location>
        <begin position="853"/>
        <end position="863"/>
    </location>
</feature>
<dbReference type="CDD" id="cd03232">
    <property type="entry name" value="ABCG_PDR_domain2"/>
    <property type="match status" value="1"/>
</dbReference>
<feature type="transmembrane region" description="Helical" evidence="10">
    <location>
        <begin position="555"/>
        <end position="579"/>
    </location>
</feature>
<feature type="transmembrane region" description="Helical" evidence="10">
    <location>
        <begin position="804"/>
        <end position="825"/>
    </location>
</feature>
<feature type="region of interest" description="Disordered" evidence="9">
    <location>
        <begin position="849"/>
        <end position="875"/>
    </location>
</feature>
<feature type="transmembrane region" description="Helical" evidence="10">
    <location>
        <begin position="1298"/>
        <end position="1323"/>
    </location>
</feature>
<dbReference type="InterPro" id="IPR043926">
    <property type="entry name" value="ABCG_dom"/>
</dbReference>
<dbReference type="GO" id="GO:0005524">
    <property type="term" value="F:ATP binding"/>
    <property type="evidence" value="ECO:0007669"/>
    <property type="project" value="UniProtKB-KW"/>
</dbReference>
<evidence type="ECO:0000256" key="7">
    <source>
        <dbReference type="ARBA" id="ARBA00022989"/>
    </source>
</evidence>
<evidence type="ECO:0000256" key="2">
    <source>
        <dbReference type="ARBA" id="ARBA00006012"/>
    </source>
</evidence>
<comment type="similarity">
    <text evidence="2">Belongs to the ABC transporter superfamily. ABCG family. PDR (TC 3.A.1.205) subfamily.</text>
</comment>
<protein>
    <submittedName>
        <fullName evidence="12">Pleiotropic drug resistance ABC transporter</fullName>
    </submittedName>
</protein>
<dbReference type="PROSITE" id="PS50893">
    <property type="entry name" value="ABC_TRANSPORTER_2"/>
    <property type="match status" value="2"/>
</dbReference>
<evidence type="ECO:0000313" key="12">
    <source>
        <dbReference type="EMBL" id="PAV17173.1"/>
    </source>
</evidence>
<keyword evidence="4 10" id="KW-0812">Transmembrane</keyword>
<evidence type="ECO:0000256" key="3">
    <source>
        <dbReference type="ARBA" id="ARBA00022448"/>
    </source>
</evidence>
<feature type="transmembrane region" description="Helical" evidence="10">
    <location>
        <begin position="1362"/>
        <end position="1382"/>
    </location>
</feature>
<feature type="transmembrane region" description="Helical" evidence="10">
    <location>
        <begin position="1487"/>
        <end position="1508"/>
    </location>
</feature>
<dbReference type="FunFam" id="3.40.50.300:FF:000054">
    <property type="entry name" value="ABC multidrug transporter atrF"/>
    <property type="match status" value="1"/>
</dbReference>
<evidence type="ECO:0000256" key="10">
    <source>
        <dbReference type="SAM" id="Phobius"/>
    </source>
</evidence>
<evidence type="ECO:0000256" key="4">
    <source>
        <dbReference type="ARBA" id="ARBA00022692"/>
    </source>
</evidence>
<dbReference type="GO" id="GO:0140359">
    <property type="term" value="F:ABC-type transporter activity"/>
    <property type="evidence" value="ECO:0007669"/>
    <property type="project" value="InterPro"/>
</dbReference>
<comment type="subcellular location">
    <subcellularLocation>
        <location evidence="1">Membrane</location>
        <topology evidence="1">Multi-pass membrane protein</topology>
    </subcellularLocation>
</comment>
<feature type="transmembrane region" description="Helical" evidence="10">
    <location>
        <begin position="633"/>
        <end position="658"/>
    </location>
</feature>
<keyword evidence="7 10" id="KW-1133">Transmembrane helix</keyword>
<dbReference type="PANTHER" id="PTHR19241">
    <property type="entry name" value="ATP-BINDING CASSETTE TRANSPORTER"/>
    <property type="match status" value="1"/>
</dbReference>
<dbReference type="Pfam" id="PF19055">
    <property type="entry name" value="ABC2_membrane_7"/>
    <property type="match status" value="1"/>
</dbReference>
<dbReference type="InterPro" id="IPR017871">
    <property type="entry name" value="ABC_transporter-like_CS"/>
</dbReference>
<feature type="region of interest" description="Disordered" evidence="9">
    <location>
        <begin position="1"/>
        <end position="60"/>
    </location>
</feature>
<evidence type="ECO:0000256" key="5">
    <source>
        <dbReference type="ARBA" id="ARBA00022741"/>
    </source>
</evidence>
<feature type="domain" description="ABC transporter" evidence="11">
    <location>
        <begin position="891"/>
        <end position="1130"/>
    </location>
</feature>
<dbReference type="InterPro" id="IPR010929">
    <property type="entry name" value="PDR_CDR_ABC"/>
</dbReference>
<keyword evidence="8 10" id="KW-0472">Membrane</keyword>
<dbReference type="CDD" id="cd03233">
    <property type="entry name" value="ABCG_PDR_domain1"/>
    <property type="match status" value="1"/>
</dbReference>
<dbReference type="Proteomes" id="UP000217199">
    <property type="component" value="Unassembled WGS sequence"/>
</dbReference>
<dbReference type="Pfam" id="PF00005">
    <property type="entry name" value="ABC_tran"/>
    <property type="match status" value="2"/>
</dbReference>
<feature type="region of interest" description="Disordered" evidence="9">
    <location>
        <begin position="79"/>
        <end position="115"/>
    </location>
</feature>
<gene>
    <name evidence="12" type="ORF">PNOK_0723700</name>
</gene>
<accession>A0A286UC46</accession>
<dbReference type="Pfam" id="PF14510">
    <property type="entry name" value="ABC_trans_N"/>
    <property type="match status" value="1"/>
</dbReference>
<dbReference type="InterPro" id="IPR003439">
    <property type="entry name" value="ABC_transporter-like_ATP-bd"/>
</dbReference>
<dbReference type="FunCoup" id="A0A286UC46">
    <property type="interactions" value="84"/>
</dbReference>
<dbReference type="InterPro" id="IPR034001">
    <property type="entry name" value="ABCG_PDR_1"/>
</dbReference>
<dbReference type="Pfam" id="PF06422">
    <property type="entry name" value="PDR_CDR"/>
    <property type="match status" value="2"/>
</dbReference>
<feature type="transmembrane region" description="Helical" evidence="10">
    <location>
        <begin position="1255"/>
        <end position="1278"/>
    </location>
</feature>
<dbReference type="InterPro" id="IPR034003">
    <property type="entry name" value="ABCG_PDR_2"/>
</dbReference>
<dbReference type="InParanoid" id="A0A286UC46"/>
<dbReference type="InterPro" id="IPR029481">
    <property type="entry name" value="ABC_trans_N"/>
</dbReference>
<organism evidence="12 13">
    <name type="scientific">Pyrrhoderma noxium</name>
    <dbReference type="NCBI Taxonomy" id="2282107"/>
    <lineage>
        <taxon>Eukaryota</taxon>
        <taxon>Fungi</taxon>
        <taxon>Dikarya</taxon>
        <taxon>Basidiomycota</taxon>
        <taxon>Agaricomycotina</taxon>
        <taxon>Agaricomycetes</taxon>
        <taxon>Hymenochaetales</taxon>
        <taxon>Hymenochaetaceae</taxon>
        <taxon>Pyrrhoderma</taxon>
    </lineage>
</organism>
<dbReference type="EMBL" id="NBII01000007">
    <property type="protein sequence ID" value="PAV17173.1"/>
    <property type="molecule type" value="Genomic_DNA"/>
</dbReference>
<keyword evidence="13" id="KW-1185">Reference proteome</keyword>
<name>A0A286UC46_9AGAM</name>
<keyword evidence="6" id="KW-0067">ATP-binding</keyword>
<keyword evidence="3" id="KW-0813">Transport</keyword>
<evidence type="ECO:0000256" key="8">
    <source>
        <dbReference type="ARBA" id="ARBA00023136"/>
    </source>
</evidence>
<dbReference type="InterPro" id="IPR013525">
    <property type="entry name" value="ABC2_TM"/>
</dbReference>
<feature type="transmembrane region" description="Helical" evidence="10">
    <location>
        <begin position="591"/>
        <end position="613"/>
    </location>
</feature>
<reference evidence="12 13" key="1">
    <citation type="journal article" date="2017" name="Mol. Ecol.">
        <title>Comparative and population genomic landscape of Phellinus noxius: A hypervariable fungus causing root rot in trees.</title>
        <authorList>
            <person name="Chung C.L."/>
            <person name="Lee T.J."/>
            <person name="Akiba M."/>
            <person name="Lee H.H."/>
            <person name="Kuo T.H."/>
            <person name="Liu D."/>
            <person name="Ke H.M."/>
            <person name="Yokoi T."/>
            <person name="Roa M.B."/>
            <person name="Lu M.J."/>
            <person name="Chang Y.Y."/>
            <person name="Ann P.J."/>
            <person name="Tsai J.N."/>
            <person name="Chen C.Y."/>
            <person name="Tzean S.S."/>
            <person name="Ota Y."/>
            <person name="Hattori T."/>
            <person name="Sahashi N."/>
            <person name="Liou R.F."/>
            <person name="Kikuchi T."/>
            <person name="Tsai I.J."/>
        </authorList>
    </citation>
    <scope>NUCLEOTIDE SEQUENCE [LARGE SCALE GENOMIC DNA]</scope>
    <source>
        <strain evidence="12 13">FFPRI411160</strain>
    </source>
</reference>
<feature type="transmembrane region" description="Helical" evidence="10">
    <location>
        <begin position="699"/>
        <end position="718"/>
    </location>
</feature>
<feature type="domain" description="ABC transporter" evidence="11">
    <location>
        <begin position="171"/>
        <end position="423"/>
    </location>
</feature>
<feature type="transmembrane region" description="Helical" evidence="10">
    <location>
        <begin position="1223"/>
        <end position="1243"/>
    </location>
</feature>
<comment type="caution">
    <text evidence="12">The sequence shown here is derived from an EMBL/GenBank/DDBJ whole genome shotgun (WGS) entry which is preliminary data.</text>
</comment>